<name>A0A8E0RTN2_9TREM</name>
<evidence type="ECO:0000259" key="2">
    <source>
        <dbReference type="Pfam" id="PF05076"/>
    </source>
</evidence>
<evidence type="ECO:0000313" key="4">
    <source>
        <dbReference type="EMBL" id="KAA0190214.1"/>
    </source>
</evidence>
<dbReference type="InterPro" id="IPR020941">
    <property type="entry name" value="SUFU-like_domain"/>
</dbReference>
<evidence type="ECO:0000256" key="1">
    <source>
        <dbReference type="SAM" id="MobiDB-lite"/>
    </source>
</evidence>
<dbReference type="AlphaFoldDB" id="A0A8E0RTN2"/>
<feature type="region of interest" description="Disordered" evidence="1">
    <location>
        <begin position="58"/>
        <end position="85"/>
    </location>
</feature>
<feature type="domain" description="Suppressor of fused C-terminal" evidence="3">
    <location>
        <begin position="538"/>
        <end position="623"/>
    </location>
</feature>
<sequence length="640" mass="69111">QCTSTDDPSGFGFELTLRVRRDPDELNPPTWPAHLLQSLARYVFHSQAQLMVGDHIPWPSPLDKPPQAMQHNTPSGSSSETVEPDAQSIAVAAAATAASFLAAKSGGGLSPAAGALSNPSTYASMVAAALAAVNSTKVERDSGRNGAPQTSKTDGGSRIHHMLLVEDPQLKKITTPYGYVQFLQLVGLCDEELRLVQRWTGSHVAELMRRLPDTGGNLLVTDMRRKLSLFELEPQLFDYVNEHLRREGSNLSGVTTQYFAWAPISPSAMSELLPGETEARRLYQSVKRSDYLVIGRRNVNHSNQYSQRTDDPCVPTDLSMPRASESRSKSQHSPGPIAMDTDEVAAAIRKPTDEDEFVDVVGDSGPPSMLDTKMSFVDNKDAKHMSDVIPSITTEPAASTETGSLGTPDCGPVKTNDSQSISAPGGFSPWCGRLEVSGGRCFTQSGAVCSLANRPIDITDLGNTNRTVTGTPSADLSNPILGSLGFRPFNMDSPGFRPGPSSLFRPAHEVGTLRTPGSAGDGSAPCTPLAHLSLSPASLDLFPTRIIKCLDVHLCREAGEMLPLAVSDRLRHSRHFTFLNAHFPDHAITLVPSGVSGALVSEDTPYVARGPWLQIIKERLFESVTKSWFMGQNNWMPVDF</sequence>
<protein>
    <submittedName>
        <fullName evidence="4">Suppressor of fused</fullName>
    </submittedName>
</protein>
<feature type="non-terminal residue" evidence="4">
    <location>
        <position position="640"/>
    </location>
</feature>
<dbReference type="EMBL" id="LUCM01007283">
    <property type="protein sequence ID" value="KAA0190214.1"/>
    <property type="molecule type" value="Genomic_DNA"/>
</dbReference>
<dbReference type="PANTHER" id="PTHR10928">
    <property type="entry name" value="SUPPRESSOR OF FUSED"/>
    <property type="match status" value="1"/>
</dbReference>
<gene>
    <name evidence="4" type="ORF">FBUS_10278</name>
</gene>
<dbReference type="Pfam" id="PF05076">
    <property type="entry name" value="SUFU"/>
    <property type="match status" value="2"/>
</dbReference>
<comment type="caution">
    <text evidence="4">The sequence shown here is derived from an EMBL/GenBank/DDBJ whole genome shotgun (WGS) entry which is preliminary data.</text>
</comment>
<evidence type="ECO:0000259" key="3">
    <source>
        <dbReference type="Pfam" id="PF12470"/>
    </source>
</evidence>
<feature type="compositionally biased region" description="Polar residues" evidence="1">
    <location>
        <begin position="69"/>
        <end position="81"/>
    </location>
</feature>
<proteinExistence type="predicted"/>
<reference evidence="4" key="1">
    <citation type="submission" date="2019-05" db="EMBL/GenBank/DDBJ databases">
        <title>Annotation for the trematode Fasciolopsis buski.</title>
        <authorList>
            <person name="Choi Y.-J."/>
        </authorList>
    </citation>
    <scope>NUCLEOTIDE SEQUENCE</scope>
    <source>
        <strain evidence="4">HT</strain>
        <tissue evidence="4">Whole worm</tissue>
    </source>
</reference>
<dbReference type="InterPro" id="IPR024314">
    <property type="entry name" value="SUFU_C"/>
</dbReference>
<dbReference type="InterPro" id="IPR007768">
    <property type="entry name" value="Suppressor_of_fused"/>
</dbReference>
<dbReference type="PANTHER" id="PTHR10928:SF2">
    <property type="entry name" value="SUPPRESSOR OF FUSED HOMOLOG"/>
    <property type="match status" value="1"/>
</dbReference>
<dbReference type="GO" id="GO:0005737">
    <property type="term" value="C:cytoplasm"/>
    <property type="evidence" value="ECO:0007669"/>
    <property type="project" value="TreeGrafter"/>
</dbReference>
<evidence type="ECO:0000313" key="5">
    <source>
        <dbReference type="Proteomes" id="UP000728185"/>
    </source>
</evidence>
<organism evidence="4 5">
    <name type="scientific">Fasciolopsis buskii</name>
    <dbReference type="NCBI Taxonomy" id="27845"/>
    <lineage>
        <taxon>Eukaryota</taxon>
        <taxon>Metazoa</taxon>
        <taxon>Spiralia</taxon>
        <taxon>Lophotrochozoa</taxon>
        <taxon>Platyhelminthes</taxon>
        <taxon>Trematoda</taxon>
        <taxon>Digenea</taxon>
        <taxon>Plagiorchiida</taxon>
        <taxon>Echinostomata</taxon>
        <taxon>Echinostomatoidea</taxon>
        <taxon>Fasciolidae</taxon>
        <taxon>Fasciolopsis</taxon>
    </lineage>
</organism>
<dbReference type="Pfam" id="PF12470">
    <property type="entry name" value="SUFU_C"/>
    <property type="match status" value="1"/>
</dbReference>
<feature type="domain" description="Suppressor of fused-like" evidence="2">
    <location>
        <begin position="152"/>
        <end position="226"/>
    </location>
</feature>
<accession>A0A8E0RTN2</accession>
<dbReference type="InterPro" id="IPR037181">
    <property type="entry name" value="SUFU_N"/>
</dbReference>
<dbReference type="Proteomes" id="UP000728185">
    <property type="component" value="Unassembled WGS sequence"/>
</dbReference>
<feature type="region of interest" description="Disordered" evidence="1">
    <location>
        <begin position="302"/>
        <end position="338"/>
    </location>
</feature>
<feature type="domain" description="Suppressor of fused-like" evidence="2">
    <location>
        <begin position="7"/>
        <end position="70"/>
    </location>
</feature>
<feature type="region of interest" description="Disordered" evidence="1">
    <location>
        <begin position="137"/>
        <end position="159"/>
    </location>
</feature>
<dbReference type="Gene3D" id="3.30.1360.230">
    <property type="entry name" value="Sufu, C-terminal domain"/>
    <property type="match status" value="1"/>
</dbReference>
<dbReference type="SUPFAM" id="SSF103359">
    <property type="entry name" value="Suppressor of Fused, N-terminal domain"/>
    <property type="match status" value="2"/>
</dbReference>
<dbReference type="GO" id="GO:0005634">
    <property type="term" value="C:nucleus"/>
    <property type="evidence" value="ECO:0007669"/>
    <property type="project" value="TreeGrafter"/>
</dbReference>
<dbReference type="OrthoDB" id="10038834at2759"/>
<keyword evidence="5" id="KW-1185">Reference proteome</keyword>
<dbReference type="InterPro" id="IPR038489">
    <property type="entry name" value="SUFU_C_sf"/>
</dbReference>